<reference evidence="1 2" key="1">
    <citation type="submission" date="2015-09" db="EMBL/GenBank/DDBJ databases">
        <authorList>
            <consortium name="Pathogen Informatics"/>
        </authorList>
    </citation>
    <scope>NUCLEOTIDE SEQUENCE [LARGE SCALE GENOMIC DNA]</scope>
    <source>
        <strain evidence="1 2">2789STDY5608838</strain>
    </source>
</reference>
<dbReference type="AlphaFoldDB" id="A0A174E181"/>
<sequence>MKKWIKCLTVLCATTTLYTGCGTSKEDALLEKTQKVYANVDDAYNSVKKYANDIYNGCKAYVLQGENLTVEDFLDETNITEDEMLDAMKAYFVEKFGEDQAEELIRSADDDEYTSLVLLRSFSGMLGPAGMGIIIENVYSARGTTEDIQDKLDTAKNTLKEIDSDYEYYESLKDYYTTVSSYYDFCEHLTGTFEQMQDTITGYENDIRKDTNDLKLAID</sequence>
<protein>
    <submittedName>
        <fullName evidence="1">Uncharacterized protein</fullName>
    </submittedName>
</protein>
<dbReference type="RefSeq" id="WP_055053854.1">
    <property type="nucleotide sequence ID" value="NZ_CYZA01000016.1"/>
</dbReference>
<proteinExistence type="predicted"/>
<gene>
    <name evidence="1" type="ORF">ERS852395_02618</name>
</gene>
<organism evidence="1 2">
    <name type="scientific">Blautia obeum</name>
    <dbReference type="NCBI Taxonomy" id="40520"/>
    <lineage>
        <taxon>Bacteria</taxon>
        <taxon>Bacillati</taxon>
        <taxon>Bacillota</taxon>
        <taxon>Clostridia</taxon>
        <taxon>Lachnospirales</taxon>
        <taxon>Lachnospiraceae</taxon>
        <taxon>Blautia</taxon>
    </lineage>
</organism>
<dbReference type="EMBL" id="CYZA01000016">
    <property type="protein sequence ID" value="CUO30248.1"/>
    <property type="molecule type" value="Genomic_DNA"/>
</dbReference>
<name>A0A174E181_9FIRM</name>
<dbReference type="Proteomes" id="UP000095447">
    <property type="component" value="Unassembled WGS sequence"/>
</dbReference>
<evidence type="ECO:0000313" key="2">
    <source>
        <dbReference type="Proteomes" id="UP000095447"/>
    </source>
</evidence>
<evidence type="ECO:0000313" key="1">
    <source>
        <dbReference type="EMBL" id="CUO30248.1"/>
    </source>
</evidence>
<accession>A0A174E181</accession>